<accession>A0ABW9RVX5</accession>
<name>A0ABW9RVX5_9BACT</name>
<evidence type="ECO:0000313" key="2">
    <source>
        <dbReference type="Proteomes" id="UP000798808"/>
    </source>
</evidence>
<reference evidence="1 2" key="1">
    <citation type="submission" date="2019-02" db="EMBL/GenBank/DDBJ databases">
        <authorList>
            <person name="Goldberg S.R."/>
            <person name="Haltli B.A."/>
            <person name="Correa H."/>
            <person name="Russell K.G."/>
        </authorList>
    </citation>
    <scope>NUCLEOTIDE SEQUENCE [LARGE SCALE GENOMIC DNA]</scope>
    <source>
        <strain evidence="1 2">JCM 16186</strain>
    </source>
</reference>
<organism evidence="1 2">
    <name type="scientific">Fulvivirga kasyanovii</name>
    <dbReference type="NCBI Taxonomy" id="396812"/>
    <lineage>
        <taxon>Bacteria</taxon>
        <taxon>Pseudomonadati</taxon>
        <taxon>Bacteroidota</taxon>
        <taxon>Cytophagia</taxon>
        <taxon>Cytophagales</taxon>
        <taxon>Fulvivirgaceae</taxon>
        <taxon>Fulvivirga</taxon>
    </lineage>
</organism>
<evidence type="ECO:0000313" key="1">
    <source>
        <dbReference type="EMBL" id="MTI27409.1"/>
    </source>
</evidence>
<sequence>MDIQSEKLVLIEQLARVQDLNIIARIKAILKENSEAVGYKSDGEAIGQSELIARAEASNKSIREGRTKGIQQVRKEAKNW</sequence>
<comment type="caution">
    <text evidence="1">The sequence shown here is derived from an EMBL/GenBank/DDBJ whole genome shotgun (WGS) entry which is preliminary data.</text>
</comment>
<protein>
    <submittedName>
        <fullName evidence="1">Uncharacterized protein</fullName>
    </submittedName>
</protein>
<dbReference type="RefSeq" id="WP_155174410.1">
    <property type="nucleotide sequence ID" value="NZ_BAAAFL010000012.1"/>
</dbReference>
<dbReference type="Proteomes" id="UP000798808">
    <property type="component" value="Unassembled WGS sequence"/>
</dbReference>
<proteinExistence type="predicted"/>
<keyword evidence="2" id="KW-1185">Reference proteome</keyword>
<gene>
    <name evidence="1" type="ORF">E1163_20805</name>
</gene>
<dbReference type="EMBL" id="SMLW01000626">
    <property type="protein sequence ID" value="MTI27409.1"/>
    <property type="molecule type" value="Genomic_DNA"/>
</dbReference>